<dbReference type="HOGENOM" id="CLU_015161_3_0_1"/>
<dbReference type="SMART" id="SM00066">
    <property type="entry name" value="GAL4"/>
    <property type="match status" value="1"/>
</dbReference>
<evidence type="ECO:0000256" key="5">
    <source>
        <dbReference type="ARBA" id="ARBA00023242"/>
    </source>
</evidence>
<dbReference type="GO" id="GO:0003677">
    <property type="term" value="F:DNA binding"/>
    <property type="evidence" value="ECO:0007669"/>
    <property type="project" value="InterPro"/>
</dbReference>
<gene>
    <name evidence="8" type="ORF">SS1G_14079</name>
</gene>
<evidence type="ECO:0000256" key="1">
    <source>
        <dbReference type="ARBA" id="ARBA00004123"/>
    </source>
</evidence>
<dbReference type="CDD" id="cd00067">
    <property type="entry name" value="GAL4"/>
    <property type="match status" value="1"/>
</dbReference>
<dbReference type="InterPro" id="IPR001138">
    <property type="entry name" value="Zn2Cys6_DnaBD"/>
</dbReference>
<keyword evidence="9" id="KW-1185">Reference proteome</keyword>
<organism evidence="8 9">
    <name type="scientific">Sclerotinia sclerotiorum (strain ATCC 18683 / 1980 / Ss-1)</name>
    <name type="common">White mold</name>
    <name type="synonym">Whetzelinia sclerotiorum</name>
    <dbReference type="NCBI Taxonomy" id="665079"/>
    <lineage>
        <taxon>Eukaryota</taxon>
        <taxon>Fungi</taxon>
        <taxon>Dikarya</taxon>
        <taxon>Ascomycota</taxon>
        <taxon>Pezizomycotina</taxon>
        <taxon>Leotiomycetes</taxon>
        <taxon>Helotiales</taxon>
        <taxon>Sclerotiniaceae</taxon>
        <taxon>Sclerotinia</taxon>
    </lineage>
</organism>
<dbReference type="InterPro" id="IPR036864">
    <property type="entry name" value="Zn2-C6_fun-type_DNA-bd_sf"/>
</dbReference>
<keyword evidence="3" id="KW-0805">Transcription regulation</keyword>
<evidence type="ECO:0000256" key="3">
    <source>
        <dbReference type="ARBA" id="ARBA00023015"/>
    </source>
</evidence>
<dbReference type="Proteomes" id="UP000001312">
    <property type="component" value="Unassembled WGS sequence"/>
</dbReference>
<feature type="region of interest" description="Disordered" evidence="6">
    <location>
        <begin position="395"/>
        <end position="423"/>
    </location>
</feature>
<keyword evidence="4" id="KW-0804">Transcription</keyword>
<evidence type="ECO:0000256" key="2">
    <source>
        <dbReference type="ARBA" id="ARBA00022723"/>
    </source>
</evidence>
<evidence type="ECO:0000256" key="4">
    <source>
        <dbReference type="ARBA" id="ARBA00023163"/>
    </source>
</evidence>
<keyword evidence="5" id="KW-0539">Nucleus</keyword>
<dbReference type="OMA" id="YRFAANK"/>
<dbReference type="STRING" id="665079.A7F8Z8"/>
<dbReference type="Pfam" id="PF04082">
    <property type="entry name" value="Fungal_trans"/>
    <property type="match status" value="1"/>
</dbReference>
<feature type="domain" description="Zn(2)-C6 fungal-type" evidence="7">
    <location>
        <begin position="12"/>
        <end position="42"/>
    </location>
</feature>
<dbReference type="PROSITE" id="PS00463">
    <property type="entry name" value="ZN2_CY6_FUNGAL_1"/>
    <property type="match status" value="1"/>
</dbReference>
<evidence type="ECO:0000256" key="6">
    <source>
        <dbReference type="SAM" id="MobiDB-lite"/>
    </source>
</evidence>
<dbReference type="EMBL" id="CH476649">
    <property type="protein sequence ID" value="EDN99219.1"/>
    <property type="molecule type" value="Genomic_DNA"/>
</dbReference>
<comment type="subcellular location">
    <subcellularLocation>
        <location evidence="1">Nucleus</location>
    </subcellularLocation>
</comment>
<dbReference type="GO" id="GO:0006351">
    <property type="term" value="P:DNA-templated transcription"/>
    <property type="evidence" value="ECO:0007669"/>
    <property type="project" value="InterPro"/>
</dbReference>
<dbReference type="Pfam" id="PF00172">
    <property type="entry name" value="Zn_clus"/>
    <property type="match status" value="1"/>
</dbReference>
<keyword evidence="2" id="KW-0479">Metal-binding</keyword>
<dbReference type="SUPFAM" id="SSF57701">
    <property type="entry name" value="Zn2/Cys6 DNA-binding domain"/>
    <property type="match status" value="1"/>
</dbReference>
<dbReference type="PROSITE" id="PS50048">
    <property type="entry name" value="ZN2_CY6_FUNGAL_2"/>
    <property type="match status" value="1"/>
</dbReference>
<name>A7F8Z8_SCLS1</name>
<dbReference type="PANTHER" id="PTHR47338:SF9">
    <property type="entry name" value="ZN(II)2CYS6 TRANSCRIPTION FACTOR (EUROFUNG)"/>
    <property type="match status" value="1"/>
</dbReference>
<dbReference type="AlphaFoldDB" id="A7F8Z8"/>
<accession>A7F8Z8</accession>
<protein>
    <recommendedName>
        <fullName evidence="7">Zn(2)-C6 fungal-type domain-containing protein</fullName>
    </recommendedName>
</protein>
<evidence type="ECO:0000313" key="8">
    <source>
        <dbReference type="EMBL" id="EDN99219.1"/>
    </source>
</evidence>
<dbReference type="PANTHER" id="PTHR47338">
    <property type="entry name" value="ZN(II)2CYS6 TRANSCRIPTION FACTOR (EUROFUNG)-RELATED"/>
    <property type="match status" value="1"/>
</dbReference>
<reference evidence="9" key="1">
    <citation type="journal article" date="2011" name="PLoS Genet.">
        <title>Genomic analysis of the necrotrophic fungal pathogens Sclerotinia sclerotiorum and Botrytis cinerea.</title>
        <authorList>
            <person name="Amselem J."/>
            <person name="Cuomo C.A."/>
            <person name="van Kan J.A."/>
            <person name="Viaud M."/>
            <person name="Benito E.P."/>
            <person name="Couloux A."/>
            <person name="Coutinho P.M."/>
            <person name="de Vries R.P."/>
            <person name="Dyer P.S."/>
            <person name="Fillinger S."/>
            <person name="Fournier E."/>
            <person name="Gout L."/>
            <person name="Hahn M."/>
            <person name="Kohn L."/>
            <person name="Lapalu N."/>
            <person name="Plummer K.M."/>
            <person name="Pradier J.M."/>
            <person name="Quevillon E."/>
            <person name="Sharon A."/>
            <person name="Simon A."/>
            <person name="ten Have A."/>
            <person name="Tudzynski B."/>
            <person name="Tudzynski P."/>
            <person name="Wincker P."/>
            <person name="Andrew M."/>
            <person name="Anthouard V."/>
            <person name="Beever R.E."/>
            <person name="Beffa R."/>
            <person name="Benoit I."/>
            <person name="Bouzid O."/>
            <person name="Brault B."/>
            <person name="Chen Z."/>
            <person name="Choquer M."/>
            <person name="Collemare J."/>
            <person name="Cotton P."/>
            <person name="Danchin E.G."/>
            <person name="Da Silva C."/>
            <person name="Gautier A."/>
            <person name="Giraud C."/>
            <person name="Giraud T."/>
            <person name="Gonzalez C."/>
            <person name="Grossetete S."/>
            <person name="Guldener U."/>
            <person name="Henrissat B."/>
            <person name="Howlett B.J."/>
            <person name="Kodira C."/>
            <person name="Kretschmer M."/>
            <person name="Lappartient A."/>
            <person name="Leroch M."/>
            <person name="Levis C."/>
            <person name="Mauceli E."/>
            <person name="Neuveglise C."/>
            <person name="Oeser B."/>
            <person name="Pearson M."/>
            <person name="Poulain J."/>
            <person name="Poussereau N."/>
            <person name="Quesneville H."/>
            <person name="Rascle C."/>
            <person name="Schumacher J."/>
            <person name="Segurens B."/>
            <person name="Sexton A."/>
            <person name="Silva E."/>
            <person name="Sirven C."/>
            <person name="Soanes D.M."/>
            <person name="Talbot N.J."/>
            <person name="Templeton M."/>
            <person name="Yandava C."/>
            <person name="Yarden O."/>
            <person name="Zeng Q."/>
            <person name="Rollins J.A."/>
            <person name="Lebrun M.H."/>
            <person name="Dickman M."/>
        </authorList>
    </citation>
    <scope>NUCLEOTIDE SEQUENCE [LARGE SCALE GENOMIC DNA]</scope>
    <source>
        <strain evidence="9">ATCC 18683 / 1980 / Ss-1</strain>
    </source>
</reference>
<dbReference type="RefSeq" id="XP_001584982.1">
    <property type="nucleotide sequence ID" value="XM_001584932.1"/>
</dbReference>
<dbReference type="GO" id="GO:0000981">
    <property type="term" value="F:DNA-binding transcription factor activity, RNA polymerase II-specific"/>
    <property type="evidence" value="ECO:0007669"/>
    <property type="project" value="InterPro"/>
</dbReference>
<proteinExistence type="predicted"/>
<sequence>MSERPAKRVRQACEPCRRKKTRCPGEKPVCSHCARLRQNCYYADDGPNHANGRTSIERTPMPTPSRVQETAHVRSSSDVNLPLPVFCRNRFVETLNERDPEVIFSILALAIRFSDDEIFRDNQSELVAGYVEAARSIISGRIFGGRVLDGNTRQASVHSSLAMSLAHNAGLTTESHAPLSEFLREERRRCFWSLFLLKRLHGADFSVIDFTGDDNFPWYPETTGKPVNPGQFTSGETPDLSSPEFATPDTQDKGVVAYAIQLSEVWFKITRYARRRGNPTIIATIYLQECFAEDPIVRQEKRDNFDKCLRFIRDFKEWPHVARMAEKLQRLCDTVSSTYTNTDAPPQTPNRSLLIDLGQFWEILEYSSSSEIPTSARRLFGPSLYSASLPATHEISHASSLPEPTRVDRQDFEGSGPSSVNASVVNLGENGMLGQDQEFVQAPFHYSDDELAVLAESFFHQRGDGLGNVDDWWSAGNLGG</sequence>
<dbReference type="CDD" id="cd12148">
    <property type="entry name" value="fungal_TF_MHR"/>
    <property type="match status" value="1"/>
</dbReference>
<dbReference type="eggNOG" id="ENOG502QQ29">
    <property type="taxonomic scope" value="Eukaryota"/>
</dbReference>
<evidence type="ECO:0000259" key="7">
    <source>
        <dbReference type="PROSITE" id="PS50048"/>
    </source>
</evidence>
<evidence type="ECO:0000313" key="9">
    <source>
        <dbReference type="Proteomes" id="UP000001312"/>
    </source>
</evidence>
<dbReference type="GO" id="GO:0008270">
    <property type="term" value="F:zinc ion binding"/>
    <property type="evidence" value="ECO:0007669"/>
    <property type="project" value="InterPro"/>
</dbReference>
<dbReference type="GO" id="GO:0005634">
    <property type="term" value="C:nucleus"/>
    <property type="evidence" value="ECO:0007669"/>
    <property type="project" value="UniProtKB-SubCell"/>
</dbReference>
<dbReference type="GeneID" id="5481043"/>
<dbReference type="InterPro" id="IPR050815">
    <property type="entry name" value="TF_fung"/>
</dbReference>
<dbReference type="InParanoid" id="A7F8Z8"/>
<dbReference type="Gene3D" id="4.10.240.10">
    <property type="entry name" value="Zn(2)-C6 fungal-type DNA-binding domain"/>
    <property type="match status" value="1"/>
</dbReference>
<dbReference type="KEGG" id="ssl:SS1G_14079"/>
<dbReference type="InterPro" id="IPR007219">
    <property type="entry name" value="XnlR_reg_dom"/>
</dbReference>